<dbReference type="InterPro" id="IPR013762">
    <property type="entry name" value="Integrase-like_cat_sf"/>
</dbReference>
<dbReference type="InterPro" id="IPR002104">
    <property type="entry name" value="Integrase_catalytic"/>
</dbReference>
<dbReference type="RefSeq" id="WP_378591854.1">
    <property type="nucleotide sequence ID" value="NZ_JBHSKD010000023.1"/>
</dbReference>
<evidence type="ECO:0000259" key="6">
    <source>
        <dbReference type="PROSITE" id="PS51900"/>
    </source>
</evidence>
<dbReference type="PANTHER" id="PTHR30349:SF41">
    <property type="entry name" value="INTEGRASE_RECOMBINASE PROTEIN MJ0367-RELATED"/>
    <property type="match status" value="1"/>
</dbReference>
<proteinExistence type="inferred from homology"/>
<comment type="caution">
    <text evidence="7">The sequence shown here is derived from an EMBL/GenBank/DDBJ whole genome shotgun (WGS) entry which is preliminary data.</text>
</comment>
<dbReference type="SUPFAM" id="SSF56349">
    <property type="entry name" value="DNA breaking-rejoining enzymes"/>
    <property type="match status" value="1"/>
</dbReference>
<feature type="domain" description="Tyr recombinase" evidence="5">
    <location>
        <begin position="140"/>
        <end position="347"/>
    </location>
</feature>
<dbReference type="CDD" id="cd00397">
    <property type="entry name" value="DNA_BRE_C"/>
    <property type="match status" value="1"/>
</dbReference>
<dbReference type="PANTHER" id="PTHR30349">
    <property type="entry name" value="PHAGE INTEGRASE-RELATED"/>
    <property type="match status" value="1"/>
</dbReference>
<feature type="domain" description="Core-binding (CB)" evidence="6">
    <location>
        <begin position="23"/>
        <end position="105"/>
    </location>
</feature>
<dbReference type="InterPro" id="IPR011010">
    <property type="entry name" value="DNA_brk_join_enz"/>
</dbReference>
<keyword evidence="2 4" id="KW-0238">DNA-binding</keyword>
<comment type="similarity">
    <text evidence="1">Belongs to the 'phage' integrase family.</text>
</comment>
<dbReference type="InterPro" id="IPR044068">
    <property type="entry name" value="CB"/>
</dbReference>
<dbReference type="PROSITE" id="PS51900">
    <property type="entry name" value="CB"/>
    <property type="match status" value="1"/>
</dbReference>
<dbReference type="Pfam" id="PF00589">
    <property type="entry name" value="Phage_integrase"/>
    <property type="match status" value="1"/>
</dbReference>
<evidence type="ECO:0000313" key="8">
    <source>
        <dbReference type="Proteomes" id="UP001596087"/>
    </source>
</evidence>
<dbReference type="Gene3D" id="1.10.443.10">
    <property type="entry name" value="Intergrase catalytic core"/>
    <property type="match status" value="1"/>
</dbReference>
<evidence type="ECO:0000256" key="1">
    <source>
        <dbReference type="ARBA" id="ARBA00008857"/>
    </source>
</evidence>
<sequence length="375" mass="41797">MTLTVVRSLDSARSLRGSVDVEEFEQELIDQYSLALGAVGSTDETAAADRSVVFEFARFLGRPLWTAQVEDADRYLRTARRERGLARSTVAGKAGALAKFFEFVLVRYQGDIHALFDQVVVQPIDEFNRPRAVAAATAERIPPRADEVGDLFGGWAESLPGARKYLPAARDYLAASLWRRIGLRINETVMLDIGDWHPELGTHGKLHVRHGKGSRGRGAKVRTVPAIDEVDALLEWWLNDVRPQYGDDYDDPHAPLLPSERRDPMTGHCTRIGAEALRTGMGEAVGRWLPGWSGRLSPHVLRHYCASHLYEQGMTLKAIQELLGHSWLSTTTQYIHVRSTHIETSWAAATERTLARLGTTANVPSDRARSEKEEV</sequence>
<dbReference type="Proteomes" id="UP001596087">
    <property type="component" value="Unassembled WGS sequence"/>
</dbReference>
<evidence type="ECO:0000256" key="3">
    <source>
        <dbReference type="ARBA" id="ARBA00023172"/>
    </source>
</evidence>
<protein>
    <submittedName>
        <fullName evidence="7">Tyrosine-type recombinase/integrase</fullName>
    </submittedName>
</protein>
<keyword evidence="8" id="KW-1185">Reference proteome</keyword>
<evidence type="ECO:0000313" key="7">
    <source>
        <dbReference type="EMBL" id="MFC5178286.1"/>
    </source>
</evidence>
<evidence type="ECO:0000256" key="4">
    <source>
        <dbReference type="PROSITE-ProRule" id="PRU01248"/>
    </source>
</evidence>
<gene>
    <name evidence="7" type="ORF">ACFPGP_16525</name>
</gene>
<evidence type="ECO:0000259" key="5">
    <source>
        <dbReference type="PROSITE" id="PS51898"/>
    </source>
</evidence>
<dbReference type="PROSITE" id="PS51898">
    <property type="entry name" value="TYR_RECOMBINASE"/>
    <property type="match status" value="1"/>
</dbReference>
<name>A0ABW0BNX9_9ACTN</name>
<evidence type="ECO:0000256" key="2">
    <source>
        <dbReference type="ARBA" id="ARBA00023125"/>
    </source>
</evidence>
<accession>A0ABW0BNX9</accession>
<dbReference type="EMBL" id="JBHSKD010000023">
    <property type="protein sequence ID" value="MFC5178286.1"/>
    <property type="molecule type" value="Genomic_DNA"/>
</dbReference>
<dbReference type="InterPro" id="IPR050090">
    <property type="entry name" value="Tyrosine_recombinase_XerCD"/>
</dbReference>
<keyword evidence="3" id="KW-0233">DNA recombination</keyword>
<reference evidence="8" key="1">
    <citation type="journal article" date="2019" name="Int. J. Syst. Evol. Microbiol.">
        <title>The Global Catalogue of Microorganisms (GCM) 10K type strain sequencing project: providing services to taxonomists for standard genome sequencing and annotation.</title>
        <authorList>
            <consortium name="The Broad Institute Genomics Platform"/>
            <consortium name="The Broad Institute Genome Sequencing Center for Infectious Disease"/>
            <person name="Wu L."/>
            <person name="Ma J."/>
        </authorList>
    </citation>
    <scope>NUCLEOTIDE SEQUENCE [LARGE SCALE GENOMIC DNA]</scope>
    <source>
        <strain evidence="8">DFY41</strain>
    </source>
</reference>
<organism evidence="7 8">
    <name type="scientific">Nocardioides taihuensis</name>
    <dbReference type="NCBI Taxonomy" id="1835606"/>
    <lineage>
        <taxon>Bacteria</taxon>
        <taxon>Bacillati</taxon>
        <taxon>Actinomycetota</taxon>
        <taxon>Actinomycetes</taxon>
        <taxon>Propionibacteriales</taxon>
        <taxon>Nocardioidaceae</taxon>
        <taxon>Nocardioides</taxon>
    </lineage>
</organism>